<reference evidence="14" key="1">
    <citation type="submission" date="2020-12" db="EMBL/GenBank/DDBJ databases">
        <title>Metabolic potential, ecology and presence of endohyphal bacteria is reflected in genomic diversity of Mucoromycotina.</title>
        <authorList>
            <person name="Muszewska A."/>
            <person name="Okrasinska A."/>
            <person name="Steczkiewicz K."/>
            <person name="Drgas O."/>
            <person name="Orlowska M."/>
            <person name="Perlinska-Lenart U."/>
            <person name="Aleksandrzak-Piekarczyk T."/>
            <person name="Szatraj K."/>
            <person name="Zielenkiewicz U."/>
            <person name="Pilsyk S."/>
            <person name="Malc E."/>
            <person name="Mieczkowski P."/>
            <person name="Kruszewska J.S."/>
            <person name="Biernat P."/>
            <person name="Pawlowska J."/>
        </authorList>
    </citation>
    <scope>NUCLEOTIDE SEQUENCE</scope>
    <source>
        <strain evidence="14">WA0000067209</strain>
    </source>
</reference>
<organism evidence="14 15">
    <name type="scientific">Mortierella isabellina</name>
    <name type="common">Filamentous fungus</name>
    <name type="synonym">Umbelopsis isabellina</name>
    <dbReference type="NCBI Taxonomy" id="91625"/>
    <lineage>
        <taxon>Eukaryota</taxon>
        <taxon>Fungi</taxon>
        <taxon>Fungi incertae sedis</taxon>
        <taxon>Mucoromycota</taxon>
        <taxon>Mucoromycotina</taxon>
        <taxon>Umbelopsidomycetes</taxon>
        <taxon>Umbelopsidales</taxon>
        <taxon>Umbelopsidaceae</taxon>
        <taxon>Umbelopsis</taxon>
    </lineage>
</organism>
<dbReference type="PANTHER" id="PTHR11157:SF134">
    <property type="entry name" value="ELONGATION OF FATTY ACIDS PROTEIN 1-RELATED"/>
    <property type="match status" value="1"/>
</dbReference>
<evidence type="ECO:0000256" key="2">
    <source>
        <dbReference type="ARBA" id="ARBA00007263"/>
    </source>
</evidence>
<evidence type="ECO:0000256" key="7">
    <source>
        <dbReference type="ARBA" id="ARBA00022989"/>
    </source>
</evidence>
<dbReference type="OrthoDB" id="434092at2759"/>
<feature type="transmembrane region" description="Helical" evidence="12">
    <location>
        <begin position="78"/>
        <end position="97"/>
    </location>
</feature>
<sequence>MASFSLERPFGVYLWDYFSQAYELVVGKPAETFSFIQGLTPLSTNNEVIVACVTYLVVIFGGQALMREQSPFKFKVLFQIHNLLLTAVSFILLVLLIEELIPIVAKNGIFYAICSPHAWTQKLELLYYLNYLVKYWELFDTVFLVVKKKKLEFLHWFHHSMTALLCYTQLVGSTSVSWVPIVLNLTVHVLMYWYYFRTAGGARIWWKKYLTTMQIIQFVIDLFVIYFCTYTHFAYAYSSLPTFGDCSGSENAAYFGCALLSSYLLLFINFYAKTYQKKAADKKAATPVTQENGSSKKKAGKSKKV</sequence>
<comment type="catalytic activity">
    <reaction evidence="11">
        <text>a very-long-chain acyl-CoA + malonyl-CoA + H(+) = a very-long-chain 3-oxoacyl-CoA + CO2 + CoA</text>
        <dbReference type="Rhea" id="RHEA:32727"/>
        <dbReference type="ChEBI" id="CHEBI:15378"/>
        <dbReference type="ChEBI" id="CHEBI:16526"/>
        <dbReference type="ChEBI" id="CHEBI:57287"/>
        <dbReference type="ChEBI" id="CHEBI:57384"/>
        <dbReference type="ChEBI" id="CHEBI:90725"/>
        <dbReference type="ChEBI" id="CHEBI:90736"/>
        <dbReference type="EC" id="2.3.1.199"/>
    </reaction>
</comment>
<dbReference type="GO" id="GO:0019367">
    <property type="term" value="P:fatty acid elongation, saturated fatty acid"/>
    <property type="evidence" value="ECO:0007669"/>
    <property type="project" value="TreeGrafter"/>
</dbReference>
<evidence type="ECO:0000313" key="15">
    <source>
        <dbReference type="Proteomes" id="UP000654370"/>
    </source>
</evidence>
<evidence type="ECO:0000256" key="1">
    <source>
        <dbReference type="ARBA" id="ARBA00004141"/>
    </source>
</evidence>
<comment type="similarity">
    <text evidence="2 12">Belongs to the ELO family.</text>
</comment>
<dbReference type="Proteomes" id="UP000654370">
    <property type="component" value="Unassembled WGS sequence"/>
</dbReference>
<dbReference type="GO" id="GO:0005789">
    <property type="term" value="C:endoplasmic reticulum membrane"/>
    <property type="evidence" value="ECO:0007669"/>
    <property type="project" value="TreeGrafter"/>
</dbReference>
<gene>
    <name evidence="14" type="ORF">INT43_004298</name>
</gene>
<evidence type="ECO:0000256" key="11">
    <source>
        <dbReference type="ARBA" id="ARBA00047375"/>
    </source>
</evidence>
<feature type="region of interest" description="Disordered" evidence="13">
    <location>
        <begin position="281"/>
        <end position="305"/>
    </location>
</feature>
<name>A0A8H7U959_MORIS</name>
<feature type="transmembrane region" description="Helical" evidence="12">
    <location>
        <begin position="48"/>
        <end position="66"/>
    </location>
</feature>
<keyword evidence="5 12" id="KW-0812">Transmembrane</keyword>
<evidence type="ECO:0000256" key="5">
    <source>
        <dbReference type="ARBA" id="ARBA00022692"/>
    </source>
</evidence>
<comment type="caution">
    <text evidence="14">The sequence shown here is derived from an EMBL/GenBank/DDBJ whole genome shotgun (WGS) entry which is preliminary data.</text>
</comment>
<keyword evidence="7 12" id="KW-1133">Transmembrane helix</keyword>
<feature type="transmembrane region" description="Helical" evidence="12">
    <location>
        <begin position="176"/>
        <end position="195"/>
    </location>
</feature>
<proteinExistence type="inferred from homology"/>
<keyword evidence="8 12" id="KW-0443">Lipid metabolism</keyword>
<dbReference type="EC" id="2.3.1.-" evidence="12"/>
<dbReference type="Pfam" id="PF01151">
    <property type="entry name" value="ELO"/>
    <property type="match status" value="1"/>
</dbReference>
<evidence type="ECO:0000313" key="14">
    <source>
        <dbReference type="EMBL" id="KAG2174275.1"/>
    </source>
</evidence>
<keyword evidence="15" id="KW-1185">Reference proteome</keyword>
<dbReference type="GO" id="GO:0009922">
    <property type="term" value="F:fatty acid elongase activity"/>
    <property type="evidence" value="ECO:0007669"/>
    <property type="project" value="UniProtKB-EC"/>
</dbReference>
<keyword evidence="9 12" id="KW-0472">Membrane</keyword>
<keyword evidence="4 12" id="KW-0808">Transferase</keyword>
<keyword evidence="6 12" id="KW-0276">Fatty acid metabolism</keyword>
<dbReference type="PANTHER" id="PTHR11157">
    <property type="entry name" value="FATTY ACID ACYL TRANSFERASE-RELATED"/>
    <property type="match status" value="1"/>
</dbReference>
<evidence type="ECO:0000256" key="13">
    <source>
        <dbReference type="SAM" id="MobiDB-lite"/>
    </source>
</evidence>
<protein>
    <recommendedName>
        <fullName evidence="12">Elongation of fatty acids protein</fullName>
        <ecNumber evidence="12">2.3.1.-</ecNumber>
    </recommendedName>
</protein>
<evidence type="ECO:0000256" key="4">
    <source>
        <dbReference type="ARBA" id="ARBA00022679"/>
    </source>
</evidence>
<evidence type="ECO:0000256" key="10">
    <source>
        <dbReference type="ARBA" id="ARBA00023160"/>
    </source>
</evidence>
<dbReference type="PROSITE" id="PS01188">
    <property type="entry name" value="ELO"/>
    <property type="match status" value="1"/>
</dbReference>
<comment type="subcellular location">
    <subcellularLocation>
        <location evidence="1">Membrane</location>
        <topology evidence="1">Multi-pass membrane protein</topology>
    </subcellularLocation>
</comment>
<keyword evidence="10 12" id="KW-0275">Fatty acid biosynthesis</keyword>
<keyword evidence="3 12" id="KW-0444">Lipid biosynthesis</keyword>
<dbReference type="EMBL" id="JAEPQZ010000013">
    <property type="protein sequence ID" value="KAG2174275.1"/>
    <property type="molecule type" value="Genomic_DNA"/>
</dbReference>
<dbReference type="GO" id="GO:0034626">
    <property type="term" value="P:fatty acid elongation, polyunsaturated fatty acid"/>
    <property type="evidence" value="ECO:0007669"/>
    <property type="project" value="TreeGrafter"/>
</dbReference>
<comment type="catalytic activity">
    <reaction evidence="12">
        <text>an acyl-CoA + malonyl-CoA + H(+) = a 3-oxoacyl-CoA + CO2 + CoA</text>
        <dbReference type="Rhea" id="RHEA:50252"/>
        <dbReference type="ChEBI" id="CHEBI:15378"/>
        <dbReference type="ChEBI" id="CHEBI:16526"/>
        <dbReference type="ChEBI" id="CHEBI:57287"/>
        <dbReference type="ChEBI" id="CHEBI:57384"/>
        <dbReference type="ChEBI" id="CHEBI:58342"/>
        <dbReference type="ChEBI" id="CHEBI:90726"/>
    </reaction>
    <physiologicalReaction direction="left-to-right" evidence="12">
        <dbReference type="Rhea" id="RHEA:50253"/>
    </physiologicalReaction>
</comment>
<feature type="transmembrane region" description="Helical" evidence="12">
    <location>
        <begin position="253"/>
        <end position="272"/>
    </location>
</feature>
<feature type="compositionally biased region" description="Basic residues" evidence="13">
    <location>
        <begin position="295"/>
        <end position="305"/>
    </location>
</feature>
<dbReference type="GO" id="GO:0030148">
    <property type="term" value="P:sphingolipid biosynthetic process"/>
    <property type="evidence" value="ECO:0007669"/>
    <property type="project" value="TreeGrafter"/>
</dbReference>
<dbReference type="InterPro" id="IPR002076">
    <property type="entry name" value="ELO_fam"/>
</dbReference>
<evidence type="ECO:0000256" key="12">
    <source>
        <dbReference type="RuleBase" id="RU361115"/>
    </source>
</evidence>
<evidence type="ECO:0000256" key="6">
    <source>
        <dbReference type="ARBA" id="ARBA00022832"/>
    </source>
</evidence>
<evidence type="ECO:0000256" key="8">
    <source>
        <dbReference type="ARBA" id="ARBA00023098"/>
    </source>
</evidence>
<dbReference type="AlphaFoldDB" id="A0A8H7U959"/>
<evidence type="ECO:0000256" key="3">
    <source>
        <dbReference type="ARBA" id="ARBA00022516"/>
    </source>
</evidence>
<accession>A0A8H7U959</accession>
<dbReference type="GO" id="GO:0042761">
    <property type="term" value="P:very long-chain fatty acid biosynthetic process"/>
    <property type="evidence" value="ECO:0007669"/>
    <property type="project" value="TreeGrafter"/>
</dbReference>
<dbReference type="InterPro" id="IPR030457">
    <property type="entry name" value="ELO_CS"/>
</dbReference>
<dbReference type="GO" id="GO:0034625">
    <property type="term" value="P:fatty acid elongation, monounsaturated fatty acid"/>
    <property type="evidence" value="ECO:0007669"/>
    <property type="project" value="TreeGrafter"/>
</dbReference>
<evidence type="ECO:0000256" key="9">
    <source>
        <dbReference type="ARBA" id="ARBA00023136"/>
    </source>
</evidence>
<feature type="transmembrane region" description="Helical" evidence="12">
    <location>
        <begin position="215"/>
        <end position="233"/>
    </location>
</feature>